<reference evidence="1" key="2">
    <citation type="submission" date="2025-09" db="UniProtKB">
        <authorList>
            <consortium name="EnsemblPlants"/>
        </authorList>
    </citation>
    <scope>IDENTIFICATION</scope>
</reference>
<organism evidence="1 2">
    <name type="scientific">Avena sativa</name>
    <name type="common">Oat</name>
    <dbReference type="NCBI Taxonomy" id="4498"/>
    <lineage>
        <taxon>Eukaryota</taxon>
        <taxon>Viridiplantae</taxon>
        <taxon>Streptophyta</taxon>
        <taxon>Embryophyta</taxon>
        <taxon>Tracheophyta</taxon>
        <taxon>Spermatophyta</taxon>
        <taxon>Magnoliopsida</taxon>
        <taxon>Liliopsida</taxon>
        <taxon>Poales</taxon>
        <taxon>Poaceae</taxon>
        <taxon>BOP clade</taxon>
        <taxon>Pooideae</taxon>
        <taxon>Poodae</taxon>
        <taxon>Poeae</taxon>
        <taxon>Poeae Chloroplast Group 1 (Aveneae type)</taxon>
        <taxon>Aveninae</taxon>
        <taxon>Avena</taxon>
    </lineage>
</organism>
<keyword evidence="2" id="KW-1185">Reference proteome</keyword>
<protein>
    <submittedName>
        <fullName evidence="1">Uncharacterized protein</fullName>
    </submittedName>
</protein>
<proteinExistence type="predicted"/>
<reference evidence="1" key="1">
    <citation type="submission" date="2021-05" db="EMBL/GenBank/DDBJ databases">
        <authorList>
            <person name="Scholz U."/>
            <person name="Mascher M."/>
            <person name="Fiebig A."/>
        </authorList>
    </citation>
    <scope>NUCLEOTIDE SEQUENCE [LARGE SCALE GENOMIC DNA]</scope>
</reference>
<evidence type="ECO:0000313" key="2">
    <source>
        <dbReference type="Proteomes" id="UP001732700"/>
    </source>
</evidence>
<dbReference type="Proteomes" id="UP001732700">
    <property type="component" value="Chromosome 6A"/>
</dbReference>
<accession>A0ACD5YU22</accession>
<dbReference type="EnsemblPlants" id="AVESA.00010b.r2.6AG1028010.1">
    <property type="protein sequence ID" value="AVESA.00010b.r2.6AG1028010.1.CDS"/>
    <property type="gene ID" value="AVESA.00010b.r2.6AG1028010"/>
</dbReference>
<evidence type="ECO:0000313" key="1">
    <source>
        <dbReference type="EnsemblPlants" id="AVESA.00010b.r2.6AG1028010.1.CDS"/>
    </source>
</evidence>
<sequence length="473" mass="49612">MQIHQLHRSSIQQQHDRTAMTCFKILLLLLLLCVYHSVAARAADDAHRIHKVLAAASQTAEPVCAQPQVAPSSSSGATVRLSHRYGPCSPAPSTEEPTVAELLRRDQLRAEYVQGRYHGGNDVLNQSKITVPTILGSALDTLQYVITVGIGSPAVAQNVMIDTGSDISWVHCSSSNGSVLFDPVGSTTYAPFSCTSAPCTQLGADGNGCSGSQCQYMVTYGDGSNTTGTYGSDTLALTDSETVTDFRFGCSHKEEGSDDKLDGLMGLGGDAESLVSQTAATYGEAFTYCLPATSRKSGFLTLGAPNSTSGFVTTPMLRSEEVPTFYGILLQDIAVGGNLLGISPTVFSAGSVMDSGTIITRLPTRAYSALSRAFKAGMANYTSAPAVGLLDTCFDFTGLDSVSVPSVALVFDGGAVVDVVYDGIMIALDDVTECLAFADADSGLSIIGNVQQRTFEVLHDVGQGVFGFRSDAC</sequence>
<name>A0ACD5YU22_AVESA</name>